<accession>A0ABP6XBM3</accession>
<gene>
    <name evidence="10 16" type="primary">metK</name>
    <name evidence="16" type="ORF">GCM10022395_12610</name>
</gene>
<comment type="catalytic activity">
    <reaction evidence="10">
        <text>L-methionine + ATP + H2O = S-adenosyl-L-methionine + phosphate + diphosphate</text>
        <dbReference type="Rhea" id="RHEA:21080"/>
        <dbReference type="ChEBI" id="CHEBI:15377"/>
        <dbReference type="ChEBI" id="CHEBI:30616"/>
        <dbReference type="ChEBI" id="CHEBI:33019"/>
        <dbReference type="ChEBI" id="CHEBI:43474"/>
        <dbReference type="ChEBI" id="CHEBI:57844"/>
        <dbReference type="ChEBI" id="CHEBI:59789"/>
        <dbReference type="EC" id="2.5.1.6"/>
    </reaction>
</comment>
<comment type="cofactor">
    <cofactor evidence="10">
        <name>Mg(2+)</name>
        <dbReference type="ChEBI" id="CHEBI:18420"/>
    </cofactor>
    <text evidence="10">Binds 2 divalent ions per subunit.</text>
</comment>
<feature type="binding site" evidence="10">
    <location>
        <position position="273"/>
    </location>
    <ligand>
        <name>ATP</name>
        <dbReference type="ChEBI" id="CHEBI:30616"/>
        <note>ligand shared between two neighboring subunits</note>
    </ligand>
</feature>
<evidence type="ECO:0000256" key="10">
    <source>
        <dbReference type="HAMAP-Rule" id="MF_00086"/>
    </source>
</evidence>
<comment type="similarity">
    <text evidence="2 10 12">Belongs to the AdoMet synthase family.</text>
</comment>
<evidence type="ECO:0000259" key="14">
    <source>
        <dbReference type="Pfam" id="PF02772"/>
    </source>
</evidence>
<feature type="binding site" evidence="10">
    <location>
        <position position="250"/>
    </location>
    <ligand>
        <name>ATP</name>
        <dbReference type="ChEBI" id="CHEBI:30616"/>
        <note>ligand shared between two neighboring subunits</note>
    </ligand>
</feature>
<feature type="region of interest" description="Flexible loop" evidence="10">
    <location>
        <begin position="98"/>
        <end position="108"/>
    </location>
</feature>
<keyword evidence="5 10" id="KW-0479">Metal-binding</keyword>
<evidence type="ECO:0000313" key="16">
    <source>
        <dbReference type="EMBL" id="GAA3563502.1"/>
    </source>
</evidence>
<dbReference type="EMBL" id="BAABCY010000033">
    <property type="protein sequence ID" value="GAA3563502.1"/>
    <property type="molecule type" value="Genomic_DNA"/>
</dbReference>
<evidence type="ECO:0000256" key="9">
    <source>
        <dbReference type="ARBA" id="ARBA00022958"/>
    </source>
</evidence>
<evidence type="ECO:0000256" key="5">
    <source>
        <dbReference type="ARBA" id="ARBA00022723"/>
    </source>
</evidence>
<keyword evidence="9 10" id="KW-0630">Potassium</keyword>
<dbReference type="Gene3D" id="3.30.300.10">
    <property type="match status" value="3"/>
</dbReference>
<feature type="binding site" evidence="10">
    <location>
        <position position="42"/>
    </location>
    <ligand>
        <name>K(+)</name>
        <dbReference type="ChEBI" id="CHEBI:29103"/>
    </ligand>
</feature>
<keyword evidence="7 10" id="KW-0067">ATP-binding</keyword>
<comment type="cofactor">
    <cofactor evidence="10">
        <name>K(+)</name>
        <dbReference type="ChEBI" id="CHEBI:29103"/>
    </cofactor>
    <text evidence="10">Binds 1 potassium ion per subunit.</text>
</comment>
<protein>
    <recommendedName>
        <fullName evidence="10">S-adenosylmethionine synthase</fullName>
        <shortName evidence="10">AdoMet synthase</shortName>
        <ecNumber evidence="10">2.5.1.6</ecNumber>
    </recommendedName>
    <alternativeName>
        <fullName evidence="10">MAT</fullName>
    </alternativeName>
    <alternativeName>
        <fullName evidence="10">Methionine adenosyltransferase</fullName>
    </alternativeName>
</protein>
<organism evidence="16 17">
    <name type="scientific">Snuella lapsa</name>
    <dbReference type="NCBI Taxonomy" id="870481"/>
    <lineage>
        <taxon>Bacteria</taxon>
        <taxon>Pseudomonadati</taxon>
        <taxon>Bacteroidota</taxon>
        <taxon>Flavobacteriia</taxon>
        <taxon>Flavobacteriales</taxon>
        <taxon>Flavobacteriaceae</taxon>
        <taxon>Snuella</taxon>
    </lineage>
</organism>
<dbReference type="RefSeq" id="WP_345005040.1">
    <property type="nucleotide sequence ID" value="NZ_BAABCY010000033.1"/>
</dbReference>
<dbReference type="NCBIfam" id="TIGR01034">
    <property type="entry name" value="metK"/>
    <property type="match status" value="1"/>
</dbReference>
<feature type="binding site" description="in other chain" evidence="10">
    <location>
        <position position="281"/>
    </location>
    <ligand>
        <name>L-methionine</name>
        <dbReference type="ChEBI" id="CHEBI:57844"/>
        <note>ligand shared between two neighboring subunits</note>
    </ligand>
</feature>
<comment type="caution">
    <text evidence="16">The sequence shown here is derived from an EMBL/GenBank/DDBJ whole genome shotgun (WGS) entry which is preliminary data.</text>
</comment>
<evidence type="ECO:0000259" key="13">
    <source>
        <dbReference type="Pfam" id="PF00438"/>
    </source>
</evidence>
<dbReference type="PROSITE" id="PS00376">
    <property type="entry name" value="ADOMET_SYNTHASE_1"/>
    <property type="match status" value="1"/>
</dbReference>
<feature type="binding site" description="in other chain" evidence="10">
    <location>
        <position position="14"/>
    </location>
    <ligand>
        <name>ATP</name>
        <dbReference type="ChEBI" id="CHEBI:30616"/>
        <note>ligand shared between two neighboring subunits</note>
    </ligand>
</feature>
<comment type="function">
    <text evidence="10">Catalyzes the formation of S-adenosylmethionine (AdoMet) from methionine and ATP. The overall synthetic reaction is composed of two sequential steps, AdoMet formation and the subsequent tripolyphosphate hydrolysis which occurs prior to release of AdoMet from the enzyme.</text>
</comment>
<evidence type="ECO:0000256" key="2">
    <source>
        <dbReference type="ARBA" id="ARBA00009685"/>
    </source>
</evidence>
<dbReference type="Pfam" id="PF02773">
    <property type="entry name" value="S-AdoMet_synt_C"/>
    <property type="match status" value="1"/>
</dbReference>
<comment type="subunit">
    <text evidence="10">Homotetramer; dimer of dimers.</text>
</comment>
<comment type="pathway">
    <text evidence="1 10">Amino-acid biosynthesis; S-adenosyl-L-methionine biosynthesis; S-adenosyl-L-methionine from L-methionine: step 1/1.</text>
</comment>
<dbReference type="InterPro" id="IPR022630">
    <property type="entry name" value="S-AdoMet_synt_C"/>
</dbReference>
<feature type="domain" description="S-adenosylmethionine synthetase C-terminal" evidence="15">
    <location>
        <begin position="244"/>
        <end position="378"/>
    </location>
</feature>
<dbReference type="InterPro" id="IPR022629">
    <property type="entry name" value="S-AdoMet_synt_central"/>
</dbReference>
<feature type="binding site" description="in other chain" evidence="10">
    <location>
        <begin position="256"/>
        <end position="257"/>
    </location>
    <ligand>
        <name>ATP</name>
        <dbReference type="ChEBI" id="CHEBI:30616"/>
        <note>ligand shared between two neighboring subunits</note>
    </ligand>
</feature>
<dbReference type="CDD" id="cd18079">
    <property type="entry name" value="S-AdoMet_synt"/>
    <property type="match status" value="1"/>
</dbReference>
<evidence type="ECO:0000256" key="1">
    <source>
        <dbReference type="ARBA" id="ARBA00005224"/>
    </source>
</evidence>
<dbReference type="PANTHER" id="PTHR11964">
    <property type="entry name" value="S-ADENOSYLMETHIONINE SYNTHETASE"/>
    <property type="match status" value="1"/>
</dbReference>
<feature type="binding site" evidence="10">
    <location>
        <position position="16"/>
    </location>
    <ligand>
        <name>Mg(2+)</name>
        <dbReference type="ChEBI" id="CHEBI:18420"/>
    </ligand>
</feature>
<feature type="domain" description="S-adenosylmethionine synthetase N-terminal" evidence="13">
    <location>
        <begin position="3"/>
        <end position="99"/>
    </location>
</feature>
<keyword evidence="4 10" id="KW-0808">Transferase</keyword>
<dbReference type="InterPro" id="IPR022631">
    <property type="entry name" value="ADOMET_SYNTHASE_CS"/>
</dbReference>
<dbReference type="PIRSF" id="PIRSF000497">
    <property type="entry name" value="MAT"/>
    <property type="match status" value="1"/>
</dbReference>
<feature type="binding site" description="in other chain" evidence="10">
    <location>
        <begin position="164"/>
        <end position="166"/>
    </location>
    <ligand>
        <name>ATP</name>
        <dbReference type="ChEBI" id="CHEBI:30616"/>
        <note>ligand shared between two neighboring subunits</note>
    </ligand>
</feature>
<name>A0ABP6XBM3_9FLAO</name>
<sequence length="417" mass="45918">MAYLFTSESVSEGHPDKVADQISDALIDNFLAFDRDSKVACETLVTTGQVVLAGEVKSHTYLDVQKIARDTINKIGYTKGEYMFDGNSCGVFSAIHEQSDDINRGVDRASKEQQGAGDQGMMFGYATRETENYMPLALDLSHRILKELATLRKENKEITYLRPDSKSQVTIEYSDNNIPQRIDAIVVSTQHDEFGDDESMLAKIKDDVINIVIPRVIAKLPEPTQTLFNSDITYHINPTGKFVIGGPHGDTGLTGRKIIVDTYGGKGAHGGGAFSGKDPSKVDRSAAYATRHIAKNLVAAGVADEVLVQVSYAIGVVEPMGIFIDTYGTCPFNMTDGEIAKKVEQLFDMRPAAIEERLKLRSPMYSETAAYGHMGRKNEIVTKTFSQPNGESVTLDVELFTWEKLDYVDKVKEAFGL</sequence>
<dbReference type="HAMAP" id="MF_00086">
    <property type="entry name" value="S_AdoMet_synth1"/>
    <property type="match status" value="1"/>
</dbReference>
<evidence type="ECO:0000259" key="15">
    <source>
        <dbReference type="Pfam" id="PF02773"/>
    </source>
</evidence>
<dbReference type="InterPro" id="IPR022628">
    <property type="entry name" value="S-AdoMet_synt_N"/>
</dbReference>
<comment type="subcellular location">
    <subcellularLocation>
        <location evidence="10 11">Cytoplasm</location>
    </subcellularLocation>
</comment>
<feature type="binding site" description="in other chain" evidence="10">
    <location>
        <position position="98"/>
    </location>
    <ligand>
        <name>L-methionine</name>
        <dbReference type="ChEBI" id="CHEBI:57844"/>
        <note>ligand shared between two neighboring subunits</note>
    </ligand>
</feature>
<proteinExistence type="inferred from homology"/>
<evidence type="ECO:0000256" key="12">
    <source>
        <dbReference type="RuleBase" id="RU004462"/>
    </source>
</evidence>
<dbReference type="InterPro" id="IPR022636">
    <property type="entry name" value="S-AdoMet_synthetase_sfam"/>
</dbReference>
<evidence type="ECO:0000256" key="6">
    <source>
        <dbReference type="ARBA" id="ARBA00022741"/>
    </source>
</evidence>
<evidence type="ECO:0000256" key="7">
    <source>
        <dbReference type="ARBA" id="ARBA00022840"/>
    </source>
</evidence>
<keyword evidence="10" id="KW-0963">Cytoplasm</keyword>
<dbReference type="EC" id="2.5.1.6" evidence="10"/>
<dbReference type="PROSITE" id="PS00377">
    <property type="entry name" value="ADOMET_SYNTHASE_2"/>
    <property type="match status" value="1"/>
</dbReference>
<keyword evidence="6 10" id="KW-0547">Nucleotide-binding</keyword>
<dbReference type="Pfam" id="PF02772">
    <property type="entry name" value="S-AdoMet_synt_M"/>
    <property type="match status" value="1"/>
</dbReference>
<keyword evidence="17" id="KW-1185">Reference proteome</keyword>
<dbReference type="InterPro" id="IPR002133">
    <property type="entry name" value="S-AdoMet_synthetase"/>
</dbReference>
<keyword evidence="8 10" id="KW-0460">Magnesium</keyword>
<evidence type="ECO:0000256" key="4">
    <source>
        <dbReference type="ARBA" id="ARBA00022679"/>
    </source>
</evidence>
<keyword evidence="3 10" id="KW-0554">One-carbon metabolism</keyword>
<feature type="binding site" description="in other chain" evidence="10">
    <location>
        <begin position="241"/>
        <end position="242"/>
    </location>
    <ligand>
        <name>ATP</name>
        <dbReference type="ChEBI" id="CHEBI:30616"/>
        <note>ligand shared between two neighboring subunits</note>
    </ligand>
</feature>
<dbReference type="Proteomes" id="UP001500954">
    <property type="component" value="Unassembled WGS sequence"/>
</dbReference>
<evidence type="ECO:0000256" key="8">
    <source>
        <dbReference type="ARBA" id="ARBA00022842"/>
    </source>
</evidence>
<feature type="binding site" evidence="10">
    <location>
        <position position="250"/>
    </location>
    <ligand>
        <name>L-methionine</name>
        <dbReference type="ChEBI" id="CHEBI:57844"/>
        <note>ligand shared between two neighboring subunits</note>
    </ligand>
</feature>
<feature type="binding site" evidence="10">
    <location>
        <position position="277"/>
    </location>
    <ligand>
        <name>ATP</name>
        <dbReference type="ChEBI" id="CHEBI:30616"/>
        <note>ligand shared between two neighboring subunits</note>
    </ligand>
</feature>
<evidence type="ECO:0000313" key="17">
    <source>
        <dbReference type="Proteomes" id="UP001500954"/>
    </source>
</evidence>
<dbReference type="Pfam" id="PF00438">
    <property type="entry name" value="S-AdoMet_synt_N"/>
    <property type="match status" value="1"/>
</dbReference>
<feature type="binding site" description="in other chain" evidence="10">
    <location>
        <position position="55"/>
    </location>
    <ligand>
        <name>L-methionine</name>
        <dbReference type="ChEBI" id="CHEBI:57844"/>
        <note>ligand shared between two neighboring subunits</note>
    </ligand>
</feature>
<dbReference type="SUPFAM" id="SSF55973">
    <property type="entry name" value="S-adenosylmethionine synthetase"/>
    <property type="match status" value="3"/>
</dbReference>
<feature type="domain" description="S-adenosylmethionine synthetase central" evidence="14">
    <location>
        <begin position="113"/>
        <end position="242"/>
    </location>
</feature>
<reference evidence="17" key="1">
    <citation type="journal article" date="2019" name="Int. J. Syst. Evol. Microbiol.">
        <title>The Global Catalogue of Microorganisms (GCM) 10K type strain sequencing project: providing services to taxonomists for standard genome sequencing and annotation.</title>
        <authorList>
            <consortium name="The Broad Institute Genomics Platform"/>
            <consortium name="The Broad Institute Genome Sequencing Center for Infectious Disease"/>
            <person name="Wu L."/>
            <person name="Ma J."/>
        </authorList>
    </citation>
    <scope>NUCLEOTIDE SEQUENCE [LARGE SCALE GENOMIC DNA]</scope>
    <source>
        <strain evidence="17">JCM 17111</strain>
    </source>
</reference>
<evidence type="ECO:0000256" key="3">
    <source>
        <dbReference type="ARBA" id="ARBA00022563"/>
    </source>
</evidence>
<evidence type="ECO:0000256" key="11">
    <source>
        <dbReference type="RuleBase" id="RU000542"/>
    </source>
</evidence>